<dbReference type="GO" id="GO:0005829">
    <property type="term" value="C:cytosol"/>
    <property type="evidence" value="ECO:0007669"/>
    <property type="project" value="TreeGrafter"/>
</dbReference>
<dbReference type="InterPro" id="IPR036497">
    <property type="entry name" value="GLTP_sf"/>
</dbReference>
<keyword evidence="5" id="KW-1185">Reference proteome</keyword>
<feature type="domain" description="Glycolipid transfer protein" evidence="3">
    <location>
        <begin position="232"/>
        <end position="371"/>
    </location>
</feature>
<dbReference type="PANTHER" id="PTHR10219">
    <property type="entry name" value="GLYCOLIPID TRANSFER PROTEIN-RELATED"/>
    <property type="match status" value="1"/>
</dbReference>
<evidence type="ECO:0000313" key="4">
    <source>
        <dbReference type="EMBL" id="RZC43641.1"/>
    </source>
</evidence>
<dbReference type="EMBL" id="CM010715">
    <property type="protein sequence ID" value="RZC43641.1"/>
    <property type="molecule type" value="Genomic_DNA"/>
</dbReference>
<gene>
    <name evidence="4" type="ORF">C5167_036590</name>
</gene>
<organism evidence="4 5">
    <name type="scientific">Papaver somniferum</name>
    <name type="common">Opium poppy</name>
    <dbReference type="NCBI Taxonomy" id="3469"/>
    <lineage>
        <taxon>Eukaryota</taxon>
        <taxon>Viridiplantae</taxon>
        <taxon>Streptophyta</taxon>
        <taxon>Embryophyta</taxon>
        <taxon>Tracheophyta</taxon>
        <taxon>Spermatophyta</taxon>
        <taxon>Magnoliopsida</taxon>
        <taxon>Ranunculales</taxon>
        <taxon>Papaveraceae</taxon>
        <taxon>Papaveroideae</taxon>
        <taxon>Papaver</taxon>
    </lineage>
</organism>
<accession>A0A4Y7I7N4</accession>
<evidence type="ECO:0000259" key="3">
    <source>
        <dbReference type="Pfam" id="PF08718"/>
    </source>
</evidence>
<comment type="similarity">
    <text evidence="1">Belongs to the GLTP family.</text>
</comment>
<evidence type="ECO:0000256" key="2">
    <source>
        <dbReference type="ARBA" id="ARBA00022448"/>
    </source>
</evidence>
<keyword evidence="2" id="KW-0813">Transport</keyword>
<dbReference type="AlphaFoldDB" id="A0A4Y7I7N4"/>
<dbReference type="OMA" id="DCASRAY"/>
<dbReference type="Proteomes" id="UP000316621">
    <property type="component" value="Chromosome 1"/>
</dbReference>
<dbReference type="PANTHER" id="PTHR10219:SF43">
    <property type="entry name" value="GLYCOLIPID TRANSFER PROTEIN DOMAIN-CONTAINING PROTEIN"/>
    <property type="match status" value="1"/>
</dbReference>
<dbReference type="GO" id="GO:0016020">
    <property type="term" value="C:membrane"/>
    <property type="evidence" value="ECO:0007669"/>
    <property type="project" value="TreeGrafter"/>
</dbReference>
<dbReference type="FunFam" id="1.10.3520.10:FF:000005">
    <property type="entry name" value="Accelerated cell death 11"/>
    <property type="match status" value="2"/>
</dbReference>
<feature type="domain" description="Glycolipid transfer protein" evidence="3">
    <location>
        <begin position="29"/>
        <end position="167"/>
    </location>
</feature>
<protein>
    <recommendedName>
        <fullName evidence="3">Glycolipid transfer protein domain-containing protein</fullName>
    </recommendedName>
</protein>
<name>A0A4Y7I7N4_PAPSO</name>
<evidence type="ECO:0000256" key="1">
    <source>
        <dbReference type="ARBA" id="ARBA00007148"/>
    </source>
</evidence>
<dbReference type="GO" id="GO:1902388">
    <property type="term" value="F:ceramide 1-phosphate transfer activity"/>
    <property type="evidence" value="ECO:0007669"/>
    <property type="project" value="TreeGrafter"/>
</dbReference>
<proteinExistence type="inferred from homology"/>
<dbReference type="SUPFAM" id="SSF110004">
    <property type="entry name" value="Glycolipid transfer protein, GLTP"/>
    <property type="match status" value="2"/>
</dbReference>
<dbReference type="InterPro" id="IPR014830">
    <property type="entry name" value="Glycolipid_transfer_prot_dom"/>
</dbReference>
<dbReference type="Gramene" id="RZC43641">
    <property type="protein sequence ID" value="RZC43641"/>
    <property type="gene ID" value="C5167_036590"/>
</dbReference>
<sequence length="408" mass="45352">MAEEAKTLRKISAAFKDLADTVDSKTLDVEVAPFSHACSLVSPLFGCLGIAFKFAEMDYVAKVVDLSEASKSIQTLESMLELDIEHKTLKVAGSHSRNLLRVKRGIDMVRVLFEQILVTEGNSLKDPASKAYAQVFAPHHGWAIRKAVAAGMYALPTKAQLLKKLNEDEASARIEMQNYVAASAPVIQYVDKLFLSRELGIDCAMAKVARRLRNVSAAFIELADTISKNQDVETEDFARASALVAPFLGYLGFAFKFAEMDYVPKVADLAEASKSFMTLEAMLDRDVEQNTVRLAGSHSRNLLRIKRAIDTIRSFFKLILTTEYGDMSLKDLGIKAYDETLAPYHGWALRKAVHTGMFTLPTKAQFLKKVNQDEASARIDLQSYVDASAIVIQYVDKLFLSRELGTEW</sequence>
<dbReference type="Pfam" id="PF08718">
    <property type="entry name" value="GLTP"/>
    <property type="match status" value="2"/>
</dbReference>
<reference evidence="4 5" key="1">
    <citation type="journal article" date="2018" name="Science">
        <title>The opium poppy genome and morphinan production.</title>
        <authorList>
            <person name="Guo L."/>
            <person name="Winzer T."/>
            <person name="Yang X."/>
            <person name="Li Y."/>
            <person name="Ning Z."/>
            <person name="He Z."/>
            <person name="Teodor R."/>
            <person name="Lu Y."/>
            <person name="Bowser T.A."/>
            <person name="Graham I.A."/>
            <person name="Ye K."/>
        </authorList>
    </citation>
    <scope>NUCLEOTIDE SEQUENCE [LARGE SCALE GENOMIC DNA]</scope>
    <source>
        <strain evidence="5">cv. HN1</strain>
        <tissue evidence="4">Leaves</tissue>
    </source>
</reference>
<evidence type="ECO:0000313" key="5">
    <source>
        <dbReference type="Proteomes" id="UP000316621"/>
    </source>
</evidence>
<dbReference type="GO" id="GO:1902387">
    <property type="term" value="F:ceramide 1-phosphate binding"/>
    <property type="evidence" value="ECO:0007669"/>
    <property type="project" value="TreeGrafter"/>
</dbReference>
<dbReference type="Gene3D" id="1.10.3520.10">
    <property type="entry name" value="Glycolipid transfer protein"/>
    <property type="match status" value="2"/>
</dbReference>